<dbReference type="InterPro" id="IPR017871">
    <property type="entry name" value="ABC_transporter-like_CS"/>
</dbReference>
<sequence length="1568" mass="174669">MSDGPNALNLGAPIGTTGASAAPATTTTTTTTTTTIPTTNNAVTPDGHHGDHAGDLSSSGNTLAEEETGEKHLDGLDAEKADSHLHHNRPHLPHGHSSHHKSKRTAHDSSEDVVADLEPHHVSIHRGKEEFHALERKYSSISQRSQGAELHRPTTRRSIASAFSNRPERQISHFSAADAEKAKADEEEFDLAEVLRSRRESYDQAGIKRKDVGVIWEDLEVIGAGGMRINIRNFSSAVIEQFMMPVINLLGVFGYNPFAPKPKPILFKNSGILKPGEMCLVLGRPGSGCSTFLKSITNQRDGYLEVNGNVEYAGVPWKEMRKRYAGEVVYNQEDDDHLPTLTVAQTIRFALSLKTPKKKVPGVSNAQFKEDMLNLLLSMLNIKHTANTIVGNAFVRGVSGGERKRVSIAEMFCSGATVCSWDNSTRGLDASTALDYAKSLRMLTDIMGQTTFVSLYQAGEGIYDQFDKVLVLNDSHVVYFGPAKEARQYMMGLGYRDLPRQTSADYLSGCTDPNERRFAEGRSEDDVPSTPEAMEKAYLESEICARMAREREEYKAFVHQNDDIREEFKQAVTEQKHKGVGKKSPYTVPFMSQALTIAKRQLMLKFQDKFGIYTGYSTSIIIALIVGSVYFRLPETASGAFTRGGLLFLGLLFNALTSFSELPSQMMGRSVLYRQNEYRFYRPAAFALAAVGADVPYSASNIFIFSIILYFMGGLYSSAGAFFMFFLFVFTTFMVMSAFFRTLGVATTDYNTAARLASVLISFMVTYTGYMIPVQQMKRWLFWIFYLNPLSYGYEAIFANEFSRINLTCDTNYIIPHNIPTAGITGYPDEVGPNQLCSLMGSTPGSGAVSGSAYMNAGYSYSKGHIWRNYGILIAFFVFFMFLQMFFIEYLQQGAKHFSINVYKKEDKDLKEKNGRLAERKEAFNAGKLEQDLSGLKMRPEPFTWEALNYTVPVPGGQRQLLKDIYGYVKPGSLTALMGASGAGKTTLLDVLAARKNIGVISGDVLMNGRPIGKDFQRGCAYAEQQDTHEWTTTVREALQYSAYLRQPEDVPKAEKDAYCEDIIELLELQDLADAMIGFPGYGLSVEARKRVTIGVELAAKPDLLLFLDEPTSGLDGQSAYNIVRFLKKLCAAGQKILCTIHQPNALLFQSFDRLLLLQRGGECVYFGDIGPDSKVLIDYLERNGAQVPHDANPAEFMLEAIGAGSRKRIGGDWGEKWRNSPEFQSVKEEIQQLKADALAKPVEEHGKHTEYATSFTFQLKTMLNRTNVALWRNADYQWTRLFAHIAIGLVVTLTFLQLDNSLQSLQYRVFACFFATILPALILAQIEPQYIMSRMTFNREASSKMYSSTIFALTQLLAEMPYSLICSVAFYLLLYYGVGFPHASSRAGYFFAMILITEVYAVTLGQAVAALSPSILVAALFNPFLLVLFSLFCGVTAPPATLPYFWRSWMYQLDPFTRLISGLVSAVLQDVEVVCKEKEYNLFSPPAGQTCAEYAGAYADAVGGYINNLDATSDCQFCQYRVGQSFFAPLEIEYSNRGRDLGIFICYVVFNIIVLLLAARFLKWQRR</sequence>
<organism evidence="13 14">
    <name type="scientific">Kwoniella europaea PYCC6329</name>
    <dbReference type="NCBI Taxonomy" id="1423913"/>
    <lineage>
        <taxon>Eukaryota</taxon>
        <taxon>Fungi</taxon>
        <taxon>Dikarya</taxon>
        <taxon>Basidiomycota</taxon>
        <taxon>Agaricomycotina</taxon>
        <taxon>Tremellomycetes</taxon>
        <taxon>Tremellales</taxon>
        <taxon>Cryptococcaceae</taxon>
        <taxon>Kwoniella</taxon>
    </lineage>
</organism>
<feature type="transmembrane region" description="Helical" evidence="11">
    <location>
        <begin position="1346"/>
        <end position="1377"/>
    </location>
</feature>
<dbReference type="InterPro" id="IPR034001">
    <property type="entry name" value="ABCG_PDR_1"/>
</dbReference>
<dbReference type="PANTHER" id="PTHR19241">
    <property type="entry name" value="ATP-BINDING CASSETTE TRANSPORTER"/>
    <property type="match status" value="1"/>
</dbReference>
<dbReference type="PROSITE" id="PS50893">
    <property type="entry name" value="ABC_TRANSPORTER_2"/>
    <property type="match status" value="2"/>
</dbReference>
<dbReference type="Pfam" id="PF00005">
    <property type="entry name" value="ABC_tran"/>
    <property type="match status" value="2"/>
</dbReference>
<feature type="transmembrane region" description="Helical" evidence="11">
    <location>
        <begin position="752"/>
        <end position="772"/>
    </location>
</feature>
<reference evidence="13 14" key="1">
    <citation type="submission" date="2024-01" db="EMBL/GenBank/DDBJ databases">
        <title>Comparative genomics of Cryptococcus and Kwoniella reveals pathogenesis evolution and contrasting modes of karyotype evolution via chromosome fusion or intercentromeric recombination.</title>
        <authorList>
            <person name="Coelho M.A."/>
            <person name="David-Palma M."/>
            <person name="Shea T."/>
            <person name="Bowers K."/>
            <person name="McGinley-Smith S."/>
            <person name="Mohammad A.W."/>
            <person name="Gnirke A."/>
            <person name="Yurkov A.M."/>
            <person name="Nowrousian M."/>
            <person name="Sun S."/>
            <person name="Cuomo C.A."/>
            <person name="Heitman J."/>
        </authorList>
    </citation>
    <scope>NUCLEOTIDE SEQUENCE [LARGE SCALE GENOMIC DNA]</scope>
    <source>
        <strain evidence="13 14">PYCC6329</strain>
    </source>
</reference>
<evidence type="ECO:0000256" key="3">
    <source>
        <dbReference type="ARBA" id="ARBA00022448"/>
    </source>
</evidence>
<feature type="transmembrane region" description="Helical" evidence="11">
    <location>
        <begin position="719"/>
        <end position="740"/>
    </location>
</feature>
<evidence type="ECO:0000256" key="11">
    <source>
        <dbReference type="SAM" id="Phobius"/>
    </source>
</evidence>
<protein>
    <recommendedName>
        <fullName evidence="12">ABC transporter domain-containing protein</fullName>
    </recommendedName>
</protein>
<evidence type="ECO:0000256" key="8">
    <source>
        <dbReference type="ARBA" id="ARBA00023136"/>
    </source>
</evidence>
<dbReference type="GO" id="GO:0140359">
    <property type="term" value="F:ABC-type transporter activity"/>
    <property type="evidence" value="ECO:0007669"/>
    <property type="project" value="InterPro"/>
</dbReference>
<evidence type="ECO:0000256" key="7">
    <source>
        <dbReference type="ARBA" id="ARBA00022989"/>
    </source>
</evidence>
<dbReference type="CDD" id="cd03232">
    <property type="entry name" value="ABCG_PDR_domain2"/>
    <property type="match status" value="1"/>
</dbReference>
<keyword evidence="3" id="KW-0813">Transport</keyword>
<feature type="region of interest" description="Disordered" evidence="10">
    <location>
        <begin position="1"/>
        <end position="113"/>
    </location>
</feature>
<dbReference type="SUPFAM" id="SSF52540">
    <property type="entry name" value="P-loop containing nucleoside triphosphate hydrolases"/>
    <property type="match status" value="2"/>
</dbReference>
<evidence type="ECO:0000256" key="1">
    <source>
        <dbReference type="ARBA" id="ARBA00004141"/>
    </source>
</evidence>
<comment type="subcellular location">
    <subcellularLocation>
        <location evidence="1">Membrane</location>
        <topology evidence="1">Multi-pass membrane protein</topology>
    </subcellularLocation>
</comment>
<feature type="transmembrane region" description="Helical" evidence="11">
    <location>
        <begin position="610"/>
        <end position="633"/>
    </location>
</feature>
<dbReference type="Pfam" id="PF01061">
    <property type="entry name" value="ABC2_membrane"/>
    <property type="match status" value="2"/>
</dbReference>
<keyword evidence="14" id="KW-1185">Reference proteome</keyword>
<keyword evidence="8 11" id="KW-0472">Membrane</keyword>
<accession>A0AAX4KQ82</accession>
<dbReference type="GO" id="GO:0005524">
    <property type="term" value="F:ATP binding"/>
    <property type="evidence" value="ECO:0007669"/>
    <property type="project" value="UniProtKB-KW"/>
</dbReference>
<evidence type="ECO:0000259" key="12">
    <source>
        <dbReference type="PROSITE" id="PS50893"/>
    </source>
</evidence>
<dbReference type="GeneID" id="91105415"/>
<dbReference type="InterPro" id="IPR027417">
    <property type="entry name" value="P-loop_NTPase"/>
</dbReference>
<feature type="domain" description="ABC transporter" evidence="12">
    <location>
        <begin position="943"/>
        <end position="1185"/>
    </location>
</feature>
<dbReference type="Pfam" id="PF06422">
    <property type="entry name" value="PDR_CDR"/>
    <property type="match status" value="1"/>
</dbReference>
<dbReference type="Gene3D" id="3.40.50.300">
    <property type="entry name" value="P-loop containing nucleotide triphosphate hydrolases"/>
    <property type="match status" value="2"/>
</dbReference>
<dbReference type="PROSITE" id="PS00211">
    <property type="entry name" value="ABC_TRANSPORTER_1"/>
    <property type="match status" value="1"/>
</dbReference>
<keyword evidence="6" id="KW-0067">ATP-binding</keyword>
<evidence type="ECO:0000256" key="10">
    <source>
        <dbReference type="SAM" id="MobiDB-lite"/>
    </source>
</evidence>
<dbReference type="FunFam" id="3.40.50.300:FF:000054">
    <property type="entry name" value="ABC multidrug transporter atrF"/>
    <property type="match status" value="1"/>
</dbReference>
<dbReference type="InterPro" id="IPR029481">
    <property type="entry name" value="ABC_trans_N"/>
</dbReference>
<dbReference type="InterPro" id="IPR013525">
    <property type="entry name" value="ABC2_TM"/>
</dbReference>
<feature type="transmembrane region" description="Helical" evidence="11">
    <location>
        <begin position="1305"/>
        <end position="1325"/>
    </location>
</feature>
<comment type="catalytic activity">
    <reaction evidence="9">
        <text>itraconazole(in) + ATP + H2O = itraconazole(out) + ADP + phosphate + H(+)</text>
        <dbReference type="Rhea" id="RHEA:33503"/>
        <dbReference type="ChEBI" id="CHEBI:6076"/>
        <dbReference type="ChEBI" id="CHEBI:15377"/>
        <dbReference type="ChEBI" id="CHEBI:15378"/>
        <dbReference type="ChEBI" id="CHEBI:30616"/>
        <dbReference type="ChEBI" id="CHEBI:43474"/>
        <dbReference type="ChEBI" id="CHEBI:456216"/>
    </reaction>
    <physiologicalReaction direction="left-to-right" evidence="9">
        <dbReference type="Rhea" id="RHEA:33504"/>
    </physiologicalReaction>
</comment>
<dbReference type="Pfam" id="PF14510">
    <property type="entry name" value="ABC_trans_N"/>
    <property type="match status" value="1"/>
</dbReference>
<dbReference type="RefSeq" id="XP_066086469.1">
    <property type="nucleotide sequence ID" value="XM_066230372.1"/>
</dbReference>
<dbReference type="CDD" id="cd03233">
    <property type="entry name" value="ABCG_PDR_domain1"/>
    <property type="match status" value="1"/>
</dbReference>
<evidence type="ECO:0000256" key="5">
    <source>
        <dbReference type="ARBA" id="ARBA00022741"/>
    </source>
</evidence>
<keyword evidence="4 11" id="KW-0812">Transmembrane</keyword>
<dbReference type="SMART" id="SM00382">
    <property type="entry name" value="AAA"/>
    <property type="match status" value="2"/>
</dbReference>
<dbReference type="InterPro" id="IPR003593">
    <property type="entry name" value="AAA+_ATPase"/>
</dbReference>
<evidence type="ECO:0000256" key="6">
    <source>
        <dbReference type="ARBA" id="ARBA00022840"/>
    </source>
</evidence>
<feature type="transmembrane region" description="Helical" evidence="11">
    <location>
        <begin position="1542"/>
        <end position="1563"/>
    </location>
</feature>
<dbReference type="GO" id="GO:0016887">
    <property type="term" value="F:ATP hydrolysis activity"/>
    <property type="evidence" value="ECO:0007669"/>
    <property type="project" value="InterPro"/>
</dbReference>
<feature type="compositionally biased region" description="Low complexity" evidence="10">
    <location>
        <begin position="11"/>
        <end position="39"/>
    </location>
</feature>
<feature type="transmembrane region" description="Helical" evidence="11">
    <location>
        <begin position="1282"/>
        <end position="1299"/>
    </location>
</feature>
<dbReference type="Proteomes" id="UP001358614">
    <property type="component" value="Chromosome 2"/>
</dbReference>
<gene>
    <name evidence="13" type="ORF">V865_006614</name>
</gene>
<evidence type="ECO:0000256" key="4">
    <source>
        <dbReference type="ARBA" id="ARBA00022692"/>
    </source>
</evidence>
<dbReference type="InterPro" id="IPR043926">
    <property type="entry name" value="ABCG_dom"/>
</dbReference>
<feature type="transmembrane region" description="Helical" evidence="11">
    <location>
        <begin position="645"/>
        <end position="663"/>
    </location>
</feature>
<dbReference type="InterPro" id="IPR034003">
    <property type="entry name" value="ABCG_PDR_2"/>
</dbReference>
<dbReference type="InterPro" id="IPR010929">
    <property type="entry name" value="PDR_CDR_ABC"/>
</dbReference>
<feature type="transmembrane region" description="Helical" evidence="11">
    <location>
        <begin position="684"/>
        <end position="713"/>
    </location>
</feature>
<feature type="transmembrane region" description="Helical" evidence="11">
    <location>
        <begin position="1389"/>
        <end position="1413"/>
    </location>
</feature>
<feature type="domain" description="ABC transporter" evidence="12">
    <location>
        <begin position="247"/>
        <end position="499"/>
    </location>
</feature>
<keyword evidence="5" id="KW-0547">Nucleotide-binding</keyword>
<feature type="transmembrane region" description="Helical" evidence="11">
    <location>
        <begin position="870"/>
        <end position="891"/>
    </location>
</feature>
<feature type="compositionally biased region" description="Basic residues" evidence="10">
    <location>
        <begin position="86"/>
        <end position="104"/>
    </location>
</feature>
<evidence type="ECO:0000256" key="2">
    <source>
        <dbReference type="ARBA" id="ARBA00006012"/>
    </source>
</evidence>
<comment type="similarity">
    <text evidence="2">Belongs to the ABC transporter superfamily. ABCG family. PDR (TC 3.A.1.205) subfamily.</text>
</comment>
<evidence type="ECO:0000313" key="13">
    <source>
        <dbReference type="EMBL" id="WWD08502.1"/>
    </source>
</evidence>
<keyword evidence="7 11" id="KW-1133">Transmembrane helix</keyword>
<proteinExistence type="inferred from homology"/>
<dbReference type="InterPro" id="IPR003439">
    <property type="entry name" value="ABC_transporter-like_ATP-bd"/>
</dbReference>
<dbReference type="GO" id="GO:0016020">
    <property type="term" value="C:membrane"/>
    <property type="evidence" value="ECO:0007669"/>
    <property type="project" value="UniProtKB-SubCell"/>
</dbReference>
<dbReference type="EMBL" id="CP144090">
    <property type="protein sequence ID" value="WWD08502.1"/>
    <property type="molecule type" value="Genomic_DNA"/>
</dbReference>
<evidence type="ECO:0000313" key="14">
    <source>
        <dbReference type="Proteomes" id="UP001358614"/>
    </source>
</evidence>
<dbReference type="KEGG" id="ker:91105415"/>
<feature type="transmembrane region" description="Helical" evidence="11">
    <location>
        <begin position="1425"/>
        <end position="1447"/>
    </location>
</feature>
<name>A0AAX4KQ82_9TREE</name>
<dbReference type="Pfam" id="PF19055">
    <property type="entry name" value="ABC2_membrane_7"/>
    <property type="match status" value="1"/>
</dbReference>
<feature type="compositionally biased region" description="Basic and acidic residues" evidence="10">
    <location>
        <begin position="69"/>
        <end position="85"/>
    </location>
</feature>
<evidence type="ECO:0000256" key="9">
    <source>
        <dbReference type="ARBA" id="ARBA00051750"/>
    </source>
</evidence>